<proteinExistence type="predicted"/>
<accession>A0A7W3QQW0</accession>
<gene>
    <name evidence="2" type="ORF">HNR61_007837</name>
</gene>
<dbReference type="EMBL" id="JACJIA010000014">
    <property type="protein sequence ID" value="MBA8956155.1"/>
    <property type="molecule type" value="Genomic_DNA"/>
</dbReference>
<feature type="signal peptide" evidence="1">
    <location>
        <begin position="1"/>
        <end position="33"/>
    </location>
</feature>
<evidence type="ECO:0000313" key="2">
    <source>
        <dbReference type="EMBL" id="MBA8956155.1"/>
    </source>
</evidence>
<protein>
    <recommendedName>
        <fullName evidence="4">Peptidase inhibitor family I36</fullName>
    </recommendedName>
</protein>
<name>A0A7W3QQW0_ACTNM</name>
<dbReference type="InterPro" id="IPR006311">
    <property type="entry name" value="TAT_signal"/>
</dbReference>
<dbReference type="RefSeq" id="WP_182848092.1">
    <property type="nucleotide sequence ID" value="NZ_BAAALP010000007.1"/>
</dbReference>
<evidence type="ECO:0008006" key="4">
    <source>
        <dbReference type="Google" id="ProtNLM"/>
    </source>
</evidence>
<comment type="caution">
    <text evidence="2">The sequence shown here is derived from an EMBL/GenBank/DDBJ whole genome shotgun (WGS) entry which is preliminary data.</text>
</comment>
<evidence type="ECO:0000313" key="3">
    <source>
        <dbReference type="Proteomes" id="UP000572680"/>
    </source>
</evidence>
<dbReference type="PROSITE" id="PS51318">
    <property type="entry name" value="TAT"/>
    <property type="match status" value="1"/>
</dbReference>
<evidence type="ECO:0000256" key="1">
    <source>
        <dbReference type="SAM" id="SignalP"/>
    </source>
</evidence>
<reference evidence="2 3" key="1">
    <citation type="submission" date="2020-08" db="EMBL/GenBank/DDBJ databases">
        <title>Genomic Encyclopedia of Type Strains, Phase IV (KMG-IV): sequencing the most valuable type-strain genomes for metagenomic binning, comparative biology and taxonomic classification.</title>
        <authorList>
            <person name="Goeker M."/>
        </authorList>
    </citation>
    <scope>NUCLEOTIDE SEQUENCE [LARGE SCALE GENOMIC DNA]</scope>
    <source>
        <strain evidence="2 3">DSM 44197</strain>
    </source>
</reference>
<dbReference type="AlphaFoldDB" id="A0A7W3QQW0"/>
<organism evidence="2 3">
    <name type="scientific">Actinomadura namibiensis</name>
    <dbReference type="NCBI Taxonomy" id="182080"/>
    <lineage>
        <taxon>Bacteria</taxon>
        <taxon>Bacillati</taxon>
        <taxon>Actinomycetota</taxon>
        <taxon>Actinomycetes</taxon>
        <taxon>Streptosporangiales</taxon>
        <taxon>Thermomonosporaceae</taxon>
        <taxon>Actinomadura</taxon>
    </lineage>
</organism>
<keyword evidence="3" id="KW-1185">Reference proteome</keyword>
<feature type="chain" id="PRO_5030998671" description="Peptidase inhibitor family I36" evidence="1">
    <location>
        <begin position="34"/>
        <end position="119"/>
    </location>
</feature>
<keyword evidence="1" id="KW-0732">Signal</keyword>
<sequence length="119" mass="12601">MTRSTTRRAGAGLASVAAGGLLALAAPAVPAHAAAACNTGSVCAYKYVGGSQVWRRTWAHHADELPGCSSNRQLLSSNINMVRNRTNRNVTVGIVKVGVNQIVNTFDAAYFHRICLSDF</sequence>
<dbReference type="Proteomes" id="UP000572680">
    <property type="component" value="Unassembled WGS sequence"/>
</dbReference>